<dbReference type="InterPro" id="IPR043136">
    <property type="entry name" value="B30.2/SPRY_sf"/>
</dbReference>
<feature type="region of interest" description="Disordered" evidence="1">
    <location>
        <begin position="1"/>
        <end position="27"/>
    </location>
</feature>
<accession>K0RCT7</accession>
<proteinExistence type="predicted"/>
<dbReference type="AlphaFoldDB" id="K0RCT7"/>
<dbReference type="EMBL" id="AGNL01041506">
    <property type="protein sequence ID" value="EJK51523.1"/>
    <property type="molecule type" value="Genomic_DNA"/>
</dbReference>
<evidence type="ECO:0008006" key="4">
    <source>
        <dbReference type="Google" id="ProtNLM"/>
    </source>
</evidence>
<reference evidence="2 3" key="1">
    <citation type="journal article" date="2012" name="Genome Biol.">
        <title>Genome and low-iron response of an oceanic diatom adapted to chronic iron limitation.</title>
        <authorList>
            <person name="Lommer M."/>
            <person name="Specht M."/>
            <person name="Roy A.S."/>
            <person name="Kraemer L."/>
            <person name="Andreson R."/>
            <person name="Gutowska M.A."/>
            <person name="Wolf J."/>
            <person name="Bergner S.V."/>
            <person name="Schilhabel M.B."/>
            <person name="Klostermeier U.C."/>
            <person name="Beiko R.G."/>
            <person name="Rosenstiel P."/>
            <person name="Hippler M."/>
            <person name="Laroche J."/>
        </authorList>
    </citation>
    <scope>NUCLEOTIDE SEQUENCE [LARGE SCALE GENOMIC DNA]</scope>
    <source>
        <strain evidence="2 3">CCMP1005</strain>
    </source>
</reference>
<dbReference type="Proteomes" id="UP000266841">
    <property type="component" value="Unassembled WGS sequence"/>
</dbReference>
<evidence type="ECO:0000256" key="1">
    <source>
        <dbReference type="SAM" id="MobiDB-lite"/>
    </source>
</evidence>
<dbReference type="OrthoDB" id="195558at2759"/>
<organism evidence="2 3">
    <name type="scientific">Thalassiosira oceanica</name>
    <name type="common">Marine diatom</name>
    <dbReference type="NCBI Taxonomy" id="159749"/>
    <lineage>
        <taxon>Eukaryota</taxon>
        <taxon>Sar</taxon>
        <taxon>Stramenopiles</taxon>
        <taxon>Ochrophyta</taxon>
        <taxon>Bacillariophyta</taxon>
        <taxon>Coscinodiscophyceae</taxon>
        <taxon>Thalassiosirophycidae</taxon>
        <taxon>Thalassiosirales</taxon>
        <taxon>Thalassiosiraceae</taxon>
        <taxon>Thalassiosira</taxon>
    </lineage>
</organism>
<dbReference type="InterPro" id="IPR013320">
    <property type="entry name" value="ConA-like_dom_sf"/>
</dbReference>
<keyword evidence="3" id="KW-1185">Reference proteome</keyword>
<sequence length="355" mass="39729">MADDRSSKRPRTAFGASEESACGDESETHALRSENARLREQLLRSDAEVARLRQRLLCQGDHEVLPVVTIMPTVDLSRLDTGLVTHIVSFLGTSFELRNLALTCKSFGWQQPATGLNLSLVEEVARQVVCSGRNDIEGARITLSQYARGTTTWLSILSESENPLKFDTLFGHFIEHTNERKTSVRTGGSINTAVASNYVMESGIHYAEFQITEGNPLVGIVRPMPNLDPDSYEEYFSFYDNSRRDDFLAARTVEWGTGNVHVCDYKCGSGKMGWSNWDNEEHMWVDWEGRQGCDPGDTIGMLLNLDEGTLVVYKNNRRLGVMKDGLSGLYCWCASSIGESTITIERCKVLYKLIN</sequence>
<evidence type="ECO:0000313" key="3">
    <source>
        <dbReference type="Proteomes" id="UP000266841"/>
    </source>
</evidence>
<dbReference type="Gene3D" id="2.60.120.920">
    <property type="match status" value="1"/>
</dbReference>
<name>K0RCT7_THAOC</name>
<comment type="caution">
    <text evidence="2">The sequence shown here is derived from an EMBL/GenBank/DDBJ whole genome shotgun (WGS) entry which is preliminary data.</text>
</comment>
<dbReference type="SUPFAM" id="SSF49899">
    <property type="entry name" value="Concanavalin A-like lectins/glucanases"/>
    <property type="match status" value="1"/>
</dbReference>
<gene>
    <name evidence="2" type="ORF">THAOC_29298</name>
</gene>
<evidence type="ECO:0000313" key="2">
    <source>
        <dbReference type="EMBL" id="EJK51523.1"/>
    </source>
</evidence>
<protein>
    <recommendedName>
        <fullName evidence="4">B30.2/SPRY domain-containing protein</fullName>
    </recommendedName>
</protein>